<dbReference type="RefSeq" id="WP_071505570.1">
    <property type="nucleotide sequence ID" value="NZ_MORL01000018.1"/>
</dbReference>
<feature type="domain" description="HTH deoR-type" evidence="4">
    <location>
        <begin position="3"/>
        <end position="58"/>
    </location>
</feature>
<dbReference type="SMART" id="SM00420">
    <property type="entry name" value="HTH_DEOR"/>
    <property type="match status" value="1"/>
</dbReference>
<comment type="caution">
    <text evidence="5">The sequence shown here is derived from an EMBL/GenBank/DDBJ whole genome shotgun (WGS) entry which is preliminary data.</text>
</comment>
<evidence type="ECO:0000256" key="3">
    <source>
        <dbReference type="ARBA" id="ARBA00023163"/>
    </source>
</evidence>
<evidence type="ECO:0000313" key="6">
    <source>
        <dbReference type="Proteomes" id="UP000181790"/>
    </source>
</evidence>
<evidence type="ECO:0000313" key="5">
    <source>
        <dbReference type="EMBL" id="OIN56844.1"/>
    </source>
</evidence>
<dbReference type="PRINTS" id="PR00037">
    <property type="entry name" value="HTHLACR"/>
</dbReference>
<dbReference type="Pfam" id="PF08220">
    <property type="entry name" value="HTH_DeoR"/>
    <property type="match status" value="1"/>
</dbReference>
<reference evidence="5 6" key="1">
    <citation type="submission" date="2016-10" db="EMBL/GenBank/DDBJ databases">
        <title>Arsenicibacter rosenii gen. nov., sp. nov., an efficient arsenic-methylating bacterium isolated from an arsenic-contaminated paddy soil.</title>
        <authorList>
            <person name="Huang K."/>
        </authorList>
    </citation>
    <scope>NUCLEOTIDE SEQUENCE [LARGE SCALE GENOMIC DNA]</scope>
    <source>
        <strain evidence="5 6">SM-1</strain>
    </source>
</reference>
<dbReference type="OrthoDB" id="9797223at2"/>
<evidence type="ECO:0000256" key="1">
    <source>
        <dbReference type="ARBA" id="ARBA00023015"/>
    </source>
</evidence>
<accession>A0A1S2VDP0</accession>
<dbReference type="PROSITE" id="PS51000">
    <property type="entry name" value="HTH_DEOR_2"/>
    <property type="match status" value="1"/>
</dbReference>
<evidence type="ECO:0000259" key="4">
    <source>
        <dbReference type="PROSITE" id="PS51000"/>
    </source>
</evidence>
<protein>
    <submittedName>
        <fullName evidence="5">DeoR family transcriptional regulator</fullName>
    </submittedName>
</protein>
<proteinExistence type="predicted"/>
<dbReference type="PANTHER" id="PTHR30363">
    <property type="entry name" value="HTH-TYPE TRANSCRIPTIONAL REGULATOR SRLR-RELATED"/>
    <property type="match status" value="1"/>
</dbReference>
<keyword evidence="2" id="KW-0238">DNA-binding</keyword>
<dbReference type="InterPro" id="IPR036390">
    <property type="entry name" value="WH_DNA-bd_sf"/>
</dbReference>
<gene>
    <name evidence="5" type="ORF">BLX24_23010</name>
</gene>
<dbReference type="PROSITE" id="PS00894">
    <property type="entry name" value="HTH_DEOR_1"/>
    <property type="match status" value="1"/>
</dbReference>
<keyword evidence="1" id="KW-0805">Transcription regulation</keyword>
<name>A0A1S2VDP0_9BACT</name>
<dbReference type="PANTHER" id="PTHR30363:SF44">
    <property type="entry name" value="AGA OPERON TRANSCRIPTIONAL REPRESSOR-RELATED"/>
    <property type="match status" value="1"/>
</dbReference>
<dbReference type="Gene3D" id="3.40.50.1360">
    <property type="match status" value="1"/>
</dbReference>
<dbReference type="Pfam" id="PF00455">
    <property type="entry name" value="DeoRC"/>
    <property type="match status" value="1"/>
</dbReference>
<dbReference type="InterPro" id="IPR001034">
    <property type="entry name" value="DeoR_HTH"/>
</dbReference>
<evidence type="ECO:0000256" key="2">
    <source>
        <dbReference type="ARBA" id="ARBA00023125"/>
    </source>
</evidence>
<dbReference type="AlphaFoldDB" id="A0A1S2VDP0"/>
<dbReference type="Gene3D" id="1.10.10.10">
    <property type="entry name" value="Winged helix-like DNA-binding domain superfamily/Winged helix DNA-binding domain"/>
    <property type="match status" value="1"/>
</dbReference>
<dbReference type="SUPFAM" id="SSF100950">
    <property type="entry name" value="NagB/RpiA/CoA transferase-like"/>
    <property type="match status" value="1"/>
</dbReference>
<organism evidence="5 6">
    <name type="scientific">Arsenicibacter rosenii</name>
    <dbReference type="NCBI Taxonomy" id="1750698"/>
    <lineage>
        <taxon>Bacteria</taxon>
        <taxon>Pseudomonadati</taxon>
        <taxon>Bacteroidota</taxon>
        <taxon>Cytophagia</taxon>
        <taxon>Cytophagales</taxon>
        <taxon>Spirosomataceae</taxon>
        <taxon>Arsenicibacter</taxon>
    </lineage>
</organism>
<dbReference type="InterPro" id="IPR018356">
    <property type="entry name" value="Tscrpt_reg_HTH_DeoR_CS"/>
</dbReference>
<sequence length="257" mass="27904">MNFQMRKQLILQTLEQKDSAGVSELAELLHTSAITVRRDLALLAEKGLLVRTHGGAVRPGFAKDPVSFINKAAVNQEQKEYICHLAVKEIKEGDTIFLDCGSTTFLMCPLIRHLSIRVVTNSLPVVNALLGSAVTVNMVGGEIDHKRQAAHGLMAAEHVYRYKADLAFLGVDGISVANGLSANSETEAEMTLAMAANARRAILLCDSSKLEKDKYFQFAALSPFHAIITDKKITPALLAMYRQAGVNIVNGESSIVL</sequence>
<dbReference type="SUPFAM" id="SSF46785">
    <property type="entry name" value="Winged helix' DNA-binding domain"/>
    <property type="match status" value="1"/>
</dbReference>
<keyword evidence="6" id="KW-1185">Reference proteome</keyword>
<dbReference type="Proteomes" id="UP000181790">
    <property type="component" value="Unassembled WGS sequence"/>
</dbReference>
<dbReference type="InterPro" id="IPR050313">
    <property type="entry name" value="Carb_Metab_HTH_regulators"/>
</dbReference>
<dbReference type="InterPro" id="IPR036388">
    <property type="entry name" value="WH-like_DNA-bd_sf"/>
</dbReference>
<dbReference type="SMART" id="SM01134">
    <property type="entry name" value="DeoRC"/>
    <property type="match status" value="1"/>
</dbReference>
<dbReference type="InterPro" id="IPR014036">
    <property type="entry name" value="DeoR-like_C"/>
</dbReference>
<dbReference type="InterPro" id="IPR037171">
    <property type="entry name" value="NagB/RpiA_transferase-like"/>
</dbReference>
<keyword evidence="3" id="KW-0804">Transcription</keyword>
<dbReference type="GO" id="GO:0003677">
    <property type="term" value="F:DNA binding"/>
    <property type="evidence" value="ECO:0007669"/>
    <property type="project" value="UniProtKB-KW"/>
</dbReference>
<dbReference type="GO" id="GO:0003700">
    <property type="term" value="F:DNA-binding transcription factor activity"/>
    <property type="evidence" value="ECO:0007669"/>
    <property type="project" value="InterPro"/>
</dbReference>
<dbReference type="EMBL" id="MORL01000018">
    <property type="protein sequence ID" value="OIN56844.1"/>
    <property type="molecule type" value="Genomic_DNA"/>
</dbReference>